<dbReference type="OrthoDB" id="7961152at2"/>
<dbReference type="Proteomes" id="UP000193224">
    <property type="component" value="Unassembled WGS sequence"/>
</dbReference>
<reference evidence="2 3" key="1">
    <citation type="submission" date="2017-03" db="EMBL/GenBank/DDBJ databases">
        <authorList>
            <person name="Afonso C.L."/>
            <person name="Miller P.J."/>
            <person name="Scott M.A."/>
            <person name="Spackman E."/>
            <person name="Goraichik I."/>
            <person name="Dimitrov K.M."/>
            <person name="Suarez D.L."/>
            <person name="Swayne D.E."/>
        </authorList>
    </citation>
    <scope>NUCLEOTIDE SEQUENCE [LARGE SCALE GENOMIC DNA]</scope>
    <source>
        <strain evidence="2 3">CECT 7745</strain>
    </source>
</reference>
<sequence>MTRQTMFRRHADLVDRMATALGLDLEEAVMAGQIGMDTIGDAVLACTGCTHPDGCNRWLEMQTGKADATPTICRNSALFERLKAGKSV</sequence>
<organism evidence="2 3">
    <name type="scientific">Roseovarius aestuarii</name>
    <dbReference type="NCBI Taxonomy" id="475083"/>
    <lineage>
        <taxon>Bacteria</taxon>
        <taxon>Pseudomonadati</taxon>
        <taxon>Pseudomonadota</taxon>
        <taxon>Alphaproteobacteria</taxon>
        <taxon>Rhodobacterales</taxon>
        <taxon>Roseobacteraceae</taxon>
        <taxon>Roseovarius</taxon>
    </lineage>
</organism>
<gene>
    <name evidence="2" type="ORF">ROA7745_00296</name>
</gene>
<evidence type="ECO:0000259" key="1">
    <source>
        <dbReference type="Pfam" id="PF20056"/>
    </source>
</evidence>
<feature type="domain" description="DUF6455" evidence="1">
    <location>
        <begin position="1"/>
        <end position="84"/>
    </location>
</feature>
<keyword evidence="3" id="KW-1185">Reference proteome</keyword>
<dbReference type="EMBL" id="FWXB01000001">
    <property type="protein sequence ID" value="SMC10489.1"/>
    <property type="molecule type" value="Genomic_DNA"/>
</dbReference>
<proteinExistence type="predicted"/>
<name>A0A1X7BMG2_9RHOB</name>
<evidence type="ECO:0000313" key="3">
    <source>
        <dbReference type="Proteomes" id="UP000193224"/>
    </source>
</evidence>
<dbReference type="InterPro" id="IPR045601">
    <property type="entry name" value="DUF6455"/>
</dbReference>
<dbReference type="Pfam" id="PF20056">
    <property type="entry name" value="DUF6455"/>
    <property type="match status" value="1"/>
</dbReference>
<dbReference type="AlphaFoldDB" id="A0A1X7BMG2"/>
<accession>A0A1X7BMG2</accession>
<evidence type="ECO:0000313" key="2">
    <source>
        <dbReference type="EMBL" id="SMC10489.1"/>
    </source>
</evidence>
<protein>
    <recommendedName>
        <fullName evidence="1">DUF6455 domain-containing protein</fullName>
    </recommendedName>
</protein>
<dbReference type="RefSeq" id="WP_085798448.1">
    <property type="nucleotide sequence ID" value="NZ_FWXB01000001.1"/>
</dbReference>